<gene>
    <name evidence="2" type="ORF">H9862_07385</name>
</gene>
<dbReference type="GO" id="GO:0009279">
    <property type="term" value="C:cell outer membrane"/>
    <property type="evidence" value="ECO:0007669"/>
    <property type="project" value="TreeGrafter"/>
</dbReference>
<evidence type="ECO:0000313" key="2">
    <source>
        <dbReference type="EMBL" id="HIX20405.1"/>
    </source>
</evidence>
<comment type="caution">
    <text evidence="2">The sequence shown here is derived from an EMBL/GenBank/DDBJ whole genome shotgun (WGS) entry which is preliminary data.</text>
</comment>
<proteinExistence type="predicted"/>
<protein>
    <recommendedName>
        <fullName evidence="4">LPS-assembly protein LptD</fullName>
    </recommendedName>
</protein>
<evidence type="ECO:0000256" key="1">
    <source>
        <dbReference type="SAM" id="MobiDB-lite"/>
    </source>
</evidence>
<reference evidence="2" key="2">
    <citation type="submission" date="2021-04" db="EMBL/GenBank/DDBJ databases">
        <authorList>
            <person name="Gilroy R."/>
        </authorList>
    </citation>
    <scope>NUCLEOTIDE SEQUENCE</scope>
    <source>
        <strain evidence="2">14975</strain>
    </source>
</reference>
<dbReference type="PANTHER" id="PTHR30189">
    <property type="entry name" value="LPS-ASSEMBLY PROTEIN"/>
    <property type="match status" value="1"/>
</dbReference>
<dbReference type="Proteomes" id="UP000823964">
    <property type="component" value="Unassembled WGS sequence"/>
</dbReference>
<evidence type="ECO:0000313" key="3">
    <source>
        <dbReference type="Proteomes" id="UP000823964"/>
    </source>
</evidence>
<dbReference type="EMBL" id="DXFQ01000137">
    <property type="protein sequence ID" value="HIX20405.1"/>
    <property type="molecule type" value="Genomic_DNA"/>
</dbReference>
<dbReference type="InterPro" id="IPR050218">
    <property type="entry name" value="LptD"/>
</dbReference>
<accession>A0A9D2AHI2</accession>
<evidence type="ECO:0008006" key="4">
    <source>
        <dbReference type="Google" id="ProtNLM"/>
    </source>
</evidence>
<dbReference type="AlphaFoldDB" id="A0A9D2AHI2"/>
<name>A0A9D2AHI2_9BACT</name>
<dbReference type="PANTHER" id="PTHR30189:SF1">
    <property type="entry name" value="LPS-ASSEMBLY PROTEIN LPTD"/>
    <property type="match status" value="1"/>
</dbReference>
<organism evidence="2 3">
    <name type="scientific">Candidatus Akkermansia intestinigallinarum</name>
    <dbReference type="NCBI Taxonomy" id="2838431"/>
    <lineage>
        <taxon>Bacteria</taxon>
        <taxon>Pseudomonadati</taxon>
        <taxon>Verrucomicrobiota</taxon>
        <taxon>Verrucomicrobiia</taxon>
        <taxon>Verrucomicrobiales</taxon>
        <taxon>Akkermansiaceae</taxon>
        <taxon>Akkermansia</taxon>
    </lineage>
</organism>
<feature type="region of interest" description="Disordered" evidence="1">
    <location>
        <begin position="33"/>
        <end position="55"/>
    </location>
</feature>
<sequence length="813" mass="91938">MNSASSKVSTWLGIGIVTGMLMPGFQTAAEDERPDLLPLPSDSFRTPSTDSPFGDINQRSIEELGSFSKIQAPDKAQIISANGSIEYSSDGHTVVYSNPQSGVRLITEDGLDLQSRSVRMNLDSKVAGLEGPVTIYQGEVLILAESAVYDWEKQSVKAKGVKAKIQGLILRSDEASIEVLPNKSQHISFHRPFFTMEDVEQPQAWFGAREVSVRTGETISVDSLSLKVEDNEFRVPLLGWFAFTHSLNPREGYLPMIGSRSTWGAYWLNQYGFLVGNRRVKNGVPTADYLITTRLDARARRGLAVGLDAEELEMAQRYPEMKGLSLYYAQDSDPNINPTNIPREPIDHERYRIALQTYKPLLDKGKFGTLSLATNINILSDRYMLRDFYEELGRTDDKPDNTVRLEWVQPRGQVMFNTRFAPNDYYTSETRFELSGYRVRSIIGNSGIAYETNNTFGFMRQEVPAHLRGEYEFALDQISDPSVRNYYERLLNDHGFFRLNSTHEFSTSLNVLGFLNVTPKLGAAYAGYYNVERAGTDNRFLGYMGCDFDMKLHRTYNSFSLPRYEMRTLTHLIQPYASLSVGSISSSDPLVPQLDSWSSTLSGSTINPMPLDLCSFTGIDSWGDWTIWRMGVHNRFTTLVDGAPRAVLDWNVFFDYNASNPNTPNKFSNLYSLIRFTPTDRLTCRIETQSPVFGNSDGFEQNNLSLDYQPTPWLETSIGLRQLSGHPVLEDSRQTYIQTNLRLNDRYTIAGRWNWDLEEKCLPIQQYSIFRHSGPWHIGATLYFRDNGGKKETGFGISFTLSETGAAVPINFL</sequence>
<reference evidence="2" key="1">
    <citation type="journal article" date="2021" name="PeerJ">
        <title>Extensive microbial diversity within the chicken gut microbiome revealed by metagenomics and culture.</title>
        <authorList>
            <person name="Gilroy R."/>
            <person name="Ravi A."/>
            <person name="Getino M."/>
            <person name="Pursley I."/>
            <person name="Horton D.L."/>
            <person name="Alikhan N.F."/>
            <person name="Baker D."/>
            <person name="Gharbi K."/>
            <person name="Hall N."/>
            <person name="Watson M."/>
            <person name="Adriaenssens E.M."/>
            <person name="Foster-Nyarko E."/>
            <person name="Jarju S."/>
            <person name="Secka A."/>
            <person name="Antonio M."/>
            <person name="Oren A."/>
            <person name="Chaudhuri R.R."/>
            <person name="La Ragione R."/>
            <person name="Hildebrand F."/>
            <person name="Pallen M.J."/>
        </authorList>
    </citation>
    <scope>NUCLEOTIDE SEQUENCE</scope>
    <source>
        <strain evidence="2">14975</strain>
    </source>
</reference>
<dbReference type="GO" id="GO:1990351">
    <property type="term" value="C:transporter complex"/>
    <property type="evidence" value="ECO:0007669"/>
    <property type="project" value="TreeGrafter"/>
</dbReference>